<comment type="caution">
    <text evidence="1">The sequence shown here is derived from an EMBL/GenBank/DDBJ whole genome shotgun (WGS) entry which is preliminary data.</text>
</comment>
<organism evidence="1 2">
    <name type="scientific">Naganishia onofrii</name>
    <dbReference type="NCBI Taxonomy" id="1851511"/>
    <lineage>
        <taxon>Eukaryota</taxon>
        <taxon>Fungi</taxon>
        <taxon>Dikarya</taxon>
        <taxon>Basidiomycota</taxon>
        <taxon>Agaricomycotina</taxon>
        <taxon>Tremellomycetes</taxon>
        <taxon>Filobasidiales</taxon>
        <taxon>Filobasidiaceae</taxon>
        <taxon>Naganishia</taxon>
    </lineage>
</organism>
<evidence type="ECO:0000313" key="1">
    <source>
        <dbReference type="EMBL" id="KAJ9124895.1"/>
    </source>
</evidence>
<sequence length="1295" mass="147267">MDESLEAVASLAEGSSVEESKKHSPTTASSTTPIPPPNFKDIPRILAKDVELEFLVDFACRSVCTPDLPDRFRYALGSVTRRQATSAEEWRKKQAKIDKEKQKSGLEMLDDSVVVKVKEQDRVRIFRHEQEVALGSLLVFRSSRPPNRSLFQEPDPVPQSNLQNLIEIVQSEVGDNRRFYLTQPFCLKRHSDVFANPVRPCSVVLDERHQDLSIFQYPAVPYTATERQAMDFMSCLSSDSESRSDTWIKNLGMLVATKQEFGQPFSTGIKLYLINRPVDSQQIENPIFEFEQFFPRRGSPTRMHNRENQGIWSTLRIGMELDVYVIPARLYQFPSQASTIFQRRAILQHIYTNTDFVQAFGTDEAVRLIDLETFYSHLLPPPPLPPAVLDSLQPLEMRTPLLPFQRRSVAWLIQREQTTDVKRTASYNSETWEKLSIGMEAEGMDIAYSRLTGKALPIEVFPEWAQEGRPVKATAASDSFSRDKDQFGLSALSGSMLCEEMGLGKTLEVIALVMLNKRDHDPDVPDVVFDKALDMDVTRVSGTLIVTPETLIDQWRREIWRHAPTLKVMVYEGWKSLLERCQIYERGKRKLNPAVDEVSQYKELIDTWMKEVAEADIMLTTFGTVQMDWDVAPPPMKRARRSCATYVEKVRPLSALLLCHWHRVAIDEIQELDIASASKTANMIKTIKRDHSLAISGTPAKASVQDLASSLSFLGVRMPTHVWNRIVTPAYSKAFHAIFRNIAIRHPKSSLSAEELTIPPQQRLLVPIKLSSIEWAYYKETYENNMDRLQRSQHGYTDSALFRSVLHTLRMICTHLQVGLLGPNSNANGGRAVRLRLDNRIMPILDALQRMEEDAEATVLSRFVEVCRYQVRRALLIALQNSTEWKSAVRIYEELYRNLSHQITELESKAAGIPDDDNTTNSTADQDEEHDERTNRLNTLGARKHALRLLQHEVVFRLGDMYSSPEVDDPEKSQKEEQWYSTAGRMRSELLESSAKSANELRPKLTAALHRSKVAEFGELEIELPDQLGLRGQRVQEPLRIRIECLNDNAEMLWNTRGKIVTALMEAIEDSSPQSDETGGKDYQQTLQEQHDLEAHMWIYQCALADRTEFMVEERSALAAQADRAEAIRQAEAEAQMAGEQGAEAAQETDIREELAEQRNTIRHAAQKGMSLKAAYITLNGIRDTSINRPEEDALCRMEVDRLKDVIRIQSLIIKRLTDEFTVMNSCFNRRVAHYKALQAISDTVGEVELETDDVADDLAKTTSRVVGAQAAYDKANARRRYVGVAVVATGWYMT</sequence>
<dbReference type="EMBL" id="JASBWV010000008">
    <property type="protein sequence ID" value="KAJ9124895.1"/>
    <property type="molecule type" value="Genomic_DNA"/>
</dbReference>
<protein>
    <submittedName>
        <fullName evidence="1">Uncharacterized protein</fullName>
    </submittedName>
</protein>
<accession>A0ACC2XMP9</accession>
<dbReference type="Proteomes" id="UP001234202">
    <property type="component" value="Unassembled WGS sequence"/>
</dbReference>
<keyword evidence="2" id="KW-1185">Reference proteome</keyword>
<evidence type="ECO:0000313" key="2">
    <source>
        <dbReference type="Proteomes" id="UP001234202"/>
    </source>
</evidence>
<gene>
    <name evidence="1" type="ORF">QFC24_002824</name>
</gene>
<name>A0ACC2XMP9_9TREE</name>
<proteinExistence type="predicted"/>
<reference evidence="1" key="1">
    <citation type="submission" date="2023-04" db="EMBL/GenBank/DDBJ databases">
        <title>Draft Genome sequencing of Naganishia species isolated from polar environments using Oxford Nanopore Technology.</title>
        <authorList>
            <person name="Leo P."/>
            <person name="Venkateswaran K."/>
        </authorList>
    </citation>
    <scope>NUCLEOTIDE SEQUENCE</scope>
    <source>
        <strain evidence="1">DBVPG 5303</strain>
    </source>
</reference>